<dbReference type="Pfam" id="PF13671">
    <property type="entry name" value="AAA_33"/>
    <property type="match status" value="1"/>
</dbReference>
<dbReference type="eggNOG" id="COG0645">
    <property type="taxonomic scope" value="Bacteria"/>
</dbReference>
<dbReference type="STRING" id="338966.Ppro_2657"/>
<dbReference type="HOGENOM" id="CLU_026771_1_1_7"/>
<proteinExistence type="predicted"/>
<dbReference type="Pfam" id="PF01636">
    <property type="entry name" value="APH"/>
    <property type="match status" value="1"/>
</dbReference>
<dbReference type="PANTHER" id="PTHR43883">
    <property type="entry name" value="SLR0207 PROTEIN"/>
    <property type="match status" value="1"/>
</dbReference>
<organism evidence="2 3">
    <name type="scientific">Pelobacter propionicus (strain DSM 2379 / NBRC 103807 / OttBd1)</name>
    <dbReference type="NCBI Taxonomy" id="338966"/>
    <lineage>
        <taxon>Bacteria</taxon>
        <taxon>Pseudomonadati</taxon>
        <taxon>Thermodesulfobacteriota</taxon>
        <taxon>Desulfuromonadia</taxon>
        <taxon>Desulfuromonadales</taxon>
        <taxon>Desulfuromonadaceae</taxon>
        <taxon>Pelobacter</taxon>
    </lineage>
</organism>
<dbReference type="eggNOG" id="COG2187">
    <property type="taxonomic scope" value="Bacteria"/>
</dbReference>
<name>A1ASE0_PELPD</name>
<dbReference type="RefSeq" id="WP_011736513.1">
    <property type="nucleotide sequence ID" value="NC_008609.1"/>
</dbReference>
<dbReference type="Gene3D" id="3.40.50.300">
    <property type="entry name" value="P-loop containing nucleotide triphosphate hydrolases"/>
    <property type="match status" value="1"/>
</dbReference>
<evidence type="ECO:0000259" key="1">
    <source>
        <dbReference type="Pfam" id="PF01636"/>
    </source>
</evidence>
<dbReference type="Gene3D" id="3.90.1200.10">
    <property type="match status" value="1"/>
</dbReference>
<sequence length="519" mass="59291">MMRSVLKSLLKPDAYPETTTKVELLQTHVSWIFLTDSHAYKIKKPVDLGFLNFSTIDRRRFYCNEEIRYNRRLCPDIYIGVVELRQTNGCASFRDQGQIIDYAVKMKRLPAESMLDRLVMNNTVSIAEIRDVARVIAEFHHTLPTSPAISEYGRPDRIRFNWIENFEQILPFESSTLPAPERQQIRSWVLSFMEQNADLFAARIDNGFIRECDGDIHLENICLTGGRVYIFDCIEFSERFRCCDTTADLAFLLMDLDFRDRNDLSAEVLATYSDVSGDNLVPALLNFYKIYRAFVRGKVESLHSIDADMNEQQRNNAITRAIRYFRLARGYIERSRLRPTLFITCGLMGCGKSTLAAQLSFELGIPSYNSDTIRKQMAGISPETEIRVAFGQGIYSDQTTQDTYSELLIRAEEELKSGSSVIVDACFVSRESRMLFANLAKSYAFNFVILFISCSEAINKRRLSDRSASGRSVSDGRTELLNLQRRIFEAPDNGEGLLIPVRTIIPVATLCSTIYERLA</sequence>
<dbReference type="Proteomes" id="UP000006732">
    <property type="component" value="Chromosome"/>
</dbReference>
<dbReference type="AlphaFoldDB" id="A1ASE0"/>
<dbReference type="InterPro" id="IPR027417">
    <property type="entry name" value="P-loop_NTPase"/>
</dbReference>
<gene>
    <name evidence="2" type="ordered locus">Ppro_2657</name>
</gene>
<dbReference type="KEGG" id="ppd:Ppro_2657"/>
<dbReference type="EMBL" id="CP000482">
    <property type="protein sequence ID" value="ABL00261.1"/>
    <property type="molecule type" value="Genomic_DNA"/>
</dbReference>
<feature type="domain" description="Aminoglycoside phosphotransferase" evidence="1">
    <location>
        <begin position="94"/>
        <end position="273"/>
    </location>
</feature>
<dbReference type="InterPro" id="IPR011009">
    <property type="entry name" value="Kinase-like_dom_sf"/>
</dbReference>
<dbReference type="OrthoDB" id="9810277at2"/>
<protein>
    <recommendedName>
        <fullName evidence="1">Aminoglycoside phosphotransferase domain-containing protein</fullName>
    </recommendedName>
</protein>
<dbReference type="InterPro" id="IPR052732">
    <property type="entry name" value="Cell-binding_unc_protein"/>
</dbReference>
<accession>A1ASE0</accession>
<dbReference type="PANTHER" id="PTHR43883:SF1">
    <property type="entry name" value="GLUCONOKINASE"/>
    <property type="match status" value="1"/>
</dbReference>
<dbReference type="InterPro" id="IPR002575">
    <property type="entry name" value="Aminoglycoside_PTrfase"/>
</dbReference>
<reference evidence="2 3" key="1">
    <citation type="submission" date="2006-10" db="EMBL/GenBank/DDBJ databases">
        <title>Complete sequence of chromosome of Pelobacter propionicus DSM 2379.</title>
        <authorList>
            <consortium name="US DOE Joint Genome Institute"/>
            <person name="Copeland A."/>
            <person name="Lucas S."/>
            <person name="Lapidus A."/>
            <person name="Barry K."/>
            <person name="Detter J.C."/>
            <person name="Glavina del Rio T."/>
            <person name="Hammon N."/>
            <person name="Israni S."/>
            <person name="Dalin E."/>
            <person name="Tice H."/>
            <person name="Pitluck S."/>
            <person name="Saunders E."/>
            <person name="Brettin T."/>
            <person name="Bruce D."/>
            <person name="Han C."/>
            <person name="Tapia R."/>
            <person name="Schmutz J."/>
            <person name="Larimer F."/>
            <person name="Land M."/>
            <person name="Hauser L."/>
            <person name="Kyrpides N."/>
            <person name="Kim E."/>
            <person name="Lovley D."/>
            <person name="Richardson P."/>
        </authorList>
    </citation>
    <scope>NUCLEOTIDE SEQUENCE [LARGE SCALE GENOMIC DNA]</scope>
    <source>
        <strain evidence="3">DSM 2379 / NBRC 103807 / OttBd1</strain>
    </source>
</reference>
<keyword evidence="3" id="KW-1185">Reference proteome</keyword>
<dbReference type="SUPFAM" id="SSF56112">
    <property type="entry name" value="Protein kinase-like (PK-like)"/>
    <property type="match status" value="1"/>
</dbReference>
<evidence type="ECO:0000313" key="3">
    <source>
        <dbReference type="Proteomes" id="UP000006732"/>
    </source>
</evidence>
<dbReference type="SUPFAM" id="SSF52540">
    <property type="entry name" value="P-loop containing nucleoside triphosphate hydrolases"/>
    <property type="match status" value="1"/>
</dbReference>
<evidence type="ECO:0000313" key="2">
    <source>
        <dbReference type="EMBL" id="ABL00261.1"/>
    </source>
</evidence>